<accession>A0AAN5CS94</accession>
<proteinExistence type="predicted"/>
<dbReference type="Proteomes" id="UP001328107">
    <property type="component" value="Unassembled WGS sequence"/>
</dbReference>
<feature type="non-terminal residue" evidence="1">
    <location>
        <position position="96"/>
    </location>
</feature>
<dbReference type="EMBL" id="BTRK01000004">
    <property type="protein sequence ID" value="GMR49667.1"/>
    <property type="molecule type" value="Genomic_DNA"/>
</dbReference>
<reference evidence="2" key="1">
    <citation type="submission" date="2022-10" db="EMBL/GenBank/DDBJ databases">
        <title>Genome assembly of Pristionchus species.</title>
        <authorList>
            <person name="Yoshida K."/>
            <person name="Sommer R.J."/>
        </authorList>
    </citation>
    <scope>NUCLEOTIDE SEQUENCE [LARGE SCALE GENOMIC DNA]</scope>
    <source>
        <strain evidence="2">RS5460</strain>
    </source>
</reference>
<feature type="non-terminal residue" evidence="1">
    <location>
        <position position="1"/>
    </location>
</feature>
<comment type="caution">
    <text evidence="1">The sequence shown here is derived from an EMBL/GenBank/DDBJ whole genome shotgun (WGS) entry which is preliminary data.</text>
</comment>
<name>A0AAN5CS94_9BILA</name>
<evidence type="ECO:0000313" key="2">
    <source>
        <dbReference type="Proteomes" id="UP001328107"/>
    </source>
</evidence>
<dbReference type="AlphaFoldDB" id="A0AAN5CS94"/>
<protein>
    <submittedName>
        <fullName evidence="1">Uncharacterized protein</fullName>
    </submittedName>
</protein>
<gene>
    <name evidence="1" type="ORF">PMAYCL1PPCAC_19862</name>
</gene>
<sequence>AMAVYNLSRLLGAWPERTNFQRIQVSIKIVFQHEKGTIHNLLQFSTDQLVIKPGPKIAASNLNFSTLLIMTANIREVSIDLICPKLSGMDLSYLRK</sequence>
<keyword evidence="2" id="KW-1185">Reference proteome</keyword>
<organism evidence="1 2">
    <name type="scientific">Pristionchus mayeri</name>
    <dbReference type="NCBI Taxonomy" id="1317129"/>
    <lineage>
        <taxon>Eukaryota</taxon>
        <taxon>Metazoa</taxon>
        <taxon>Ecdysozoa</taxon>
        <taxon>Nematoda</taxon>
        <taxon>Chromadorea</taxon>
        <taxon>Rhabditida</taxon>
        <taxon>Rhabditina</taxon>
        <taxon>Diplogasteromorpha</taxon>
        <taxon>Diplogasteroidea</taxon>
        <taxon>Neodiplogasteridae</taxon>
        <taxon>Pristionchus</taxon>
    </lineage>
</organism>
<evidence type="ECO:0000313" key="1">
    <source>
        <dbReference type="EMBL" id="GMR49667.1"/>
    </source>
</evidence>